<proteinExistence type="predicted"/>
<dbReference type="EMBL" id="CP067089">
    <property type="protein sequence ID" value="QQO10555.1"/>
    <property type="molecule type" value="Genomic_DNA"/>
</dbReference>
<evidence type="ECO:0000256" key="3">
    <source>
        <dbReference type="ARBA" id="ARBA00048447"/>
    </source>
</evidence>
<evidence type="ECO:0000259" key="5">
    <source>
        <dbReference type="Pfam" id="PF01048"/>
    </source>
</evidence>
<dbReference type="InterPro" id="IPR035994">
    <property type="entry name" value="Nucleoside_phosphorylase_sf"/>
</dbReference>
<protein>
    <recommendedName>
        <fullName evidence="2">Uridine phosphorylase</fullName>
        <ecNumber evidence="1">2.4.2.3</ecNumber>
    </recommendedName>
</protein>
<dbReference type="SUPFAM" id="SSF53167">
    <property type="entry name" value="Purine and uridine phosphorylases"/>
    <property type="match status" value="1"/>
</dbReference>
<dbReference type="Gene3D" id="3.40.50.1580">
    <property type="entry name" value="Nucleoside phosphorylase domain"/>
    <property type="match status" value="1"/>
</dbReference>
<dbReference type="PANTHER" id="PTHR43691">
    <property type="entry name" value="URIDINE PHOSPHORYLASE"/>
    <property type="match status" value="1"/>
</dbReference>
<feature type="compositionally biased region" description="Basic and acidic residues" evidence="4">
    <location>
        <begin position="1"/>
        <end position="12"/>
    </location>
</feature>
<dbReference type="PANTHER" id="PTHR43691:SF11">
    <property type="entry name" value="FI09636P-RELATED"/>
    <property type="match status" value="1"/>
</dbReference>
<dbReference type="GO" id="GO:0009116">
    <property type="term" value="P:nucleoside metabolic process"/>
    <property type="evidence" value="ECO:0007669"/>
    <property type="project" value="InterPro"/>
</dbReference>
<feature type="region of interest" description="Disordered" evidence="4">
    <location>
        <begin position="1"/>
        <end position="25"/>
    </location>
</feature>
<sequence>MNREFPEGRDGAENQPVRASDPVAGGKVPHLKLPLTEKLPEVFFLPGDASRLRLFEEEADSFERIGDNREYALAKGSFRGKSFGVCSTGMGGGSAEICIVELARLGVTTMIRTGGCGALQPEIESGSFIINSGAVRWGGSSNFYVPPEFPAVADPFLAVSLAQSCEKLGLKYSVGIGATINSYYEGQGRVSAPGRRPRWGEEQIARLTESGVLSIDMETETLFTIGYLLKVKTANILAVHGNRATDHWLVDYEPAQRSLVKAALETLDAV</sequence>
<evidence type="ECO:0000256" key="4">
    <source>
        <dbReference type="SAM" id="MobiDB-lite"/>
    </source>
</evidence>
<evidence type="ECO:0000313" key="6">
    <source>
        <dbReference type="EMBL" id="QQO10555.1"/>
    </source>
</evidence>
<organism evidence="6 7">
    <name type="scientific">Breznakiella homolactica</name>
    <dbReference type="NCBI Taxonomy" id="2798577"/>
    <lineage>
        <taxon>Bacteria</taxon>
        <taxon>Pseudomonadati</taxon>
        <taxon>Spirochaetota</taxon>
        <taxon>Spirochaetia</taxon>
        <taxon>Spirochaetales</taxon>
        <taxon>Breznakiellaceae</taxon>
        <taxon>Breznakiella</taxon>
    </lineage>
</organism>
<accession>A0A7T7XQB2</accession>
<dbReference type="InterPro" id="IPR000845">
    <property type="entry name" value="Nucleoside_phosphorylase_d"/>
</dbReference>
<evidence type="ECO:0000256" key="2">
    <source>
        <dbReference type="ARBA" id="ARBA00021980"/>
    </source>
</evidence>
<dbReference type="KEGG" id="bhc:JFL75_06470"/>
<dbReference type="Proteomes" id="UP000595917">
    <property type="component" value="Chromosome"/>
</dbReference>
<dbReference type="GO" id="GO:0005829">
    <property type="term" value="C:cytosol"/>
    <property type="evidence" value="ECO:0007669"/>
    <property type="project" value="TreeGrafter"/>
</dbReference>
<dbReference type="AlphaFoldDB" id="A0A7T7XQB2"/>
<gene>
    <name evidence="6" type="ORF">JFL75_06470</name>
</gene>
<feature type="domain" description="Nucleoside phosphorylase" evidence="5">
    <location>
        <begin position="45"/>
        <end position="246"/>
    </location>
</feature>
<comment type="catalytic activity">
    <reaction evidence="3">
        <text>uridine + phosphate = alpha-D-ribose 1-phosphate + uracil</text>
        <dbReference type="Rhea" id="RHEA:24388"/>
        <dbReference type="ChEBI" id="CHEBI:16704"/>
        <dbReference type="ChEBI" id="CHEBI:17568"/>
        <dbReference type="ChEBI" id="CHEBI:43474"/>
        <dbReference type="ChEBI" id="CHEBI:57720"/>
        <dbReference type="EC" id="2.4.2.3"/>
    </reaction>
</comment>
<dbReference type="CDD" id="cd17767">
    <property type="entry name" value="UP_EcUdp-like"/>
    <property type="match status" value="1"/>
</dbReference>
<dbReference type="GO" id="GO:0004850">
    <property type="term" value="F:uridine phosphorylase activity"/>
    <property type="evidence" value="ECO:0007669"/>
    <property type="project" value="UniProtKB-EC"/>
</dbReference>
<evidence type="ECO:0000313" key="7">
    <source>
        <dbReference type="Proteomes" id="UP000595917"/>
    </source>
</evidence>
<keyword evidence="7" id="KW-1185">Reference proteome</keyword>
<dbReference type="EC" id="2.4.2.3" evidence="1"/>
<name>A0A7T7XQB2_9SPIR</name>
<evidence type="ECO:0000256" key="1">
    <source>
        <dbReference type="ARBA" id="ARBA00011888"/>
    </source>
</evidence>
<reference evidence="6" key="1">
    <citation type="submission" date="2021-01" db="EMBL/GenBank/DDBJ databases">
        <title>Description of Breznakiella homolactica.</title>
        <authorList>
            <person name="Song Y."/>
            <person name="Brune A."/>
        </authorList>
    </citation>
    <scope>NUCLEOTIDE SEQUENCE</scope>
    <source>
        <strain evidence="6">RmG30</strain>
    </source>
</reference>
<dbReference type="Pfam" id="PF01048">
    <property type="entry name" value="PNP_UDP_1"/>
    <property type="match status" value="1"/>
</dbReference>
<dbReference type="RefSeq" id="WP_215627860.1">
    <property type="nucleotide sequence ID" value="NZ_CP067089.2"/>
</dbReference>